<dbReference type="Pfam" id="PF02798">
    <property type="entry name" value="GST_N"/>
    <property type="match status" value="1"/>
</dbReference>
<name>A0AAN7ZS62_9COLE</name>
<evidence type="ECO:0000256" key="1">
    <source>
        <dbReference type="ARBA" id="ARBA00011738"/>
    </source>
</evidence>
<evidence type="ECO:0000259" key="4">
    <source>
        <dbReference type="PROSITE" id="PS50405"/>
    </source>
</evidence>
<gene>
    <name evidence="5" type="ORF">RI129_001041</name>
</gene>
<dbReference type="SFLD" id="SFLDS00019">
    <property type="entry name" value="Glutathione_Transferase_(cytos"/>
    <property type="match status" value="1"/>
</dbReference>
<evidence type="ECO:0000256" key="2">
    <source>
        <dbReference type="RuleBase" id="RU003494"/>
    </source>
</evidence>
<organism evidence="5 6">
    <name type="scientific">Pyrocoelia pectoralis</name>
    <dbReference type="NCBI Taxonomy" id="417401"/>
    <lineage>
        <taxon>Eukaryota</taxon>
        <taxon>Metazoa</taxon>
        <taxon>Ecdysozoa</taxon>
        <taxon>Arthropoda</taxon>
        <taxon>Hexapoda</taxon>
        <taxon>Insecta</taxon>
        <taxon>Pterygota</taxon>
        <taxon>Neoptera</taxon>
        <taxon>Endopterygota</taxon>
        <taxon>Coleoptera</taxon>
        <taxon>Polyphaga</taxon>
        <taxon>Elateriformia</taxon>
        <taxon>Elateroidea</taxon>
        <taxon>Lampyridae</taxon>
        <taxon>Lampyrinae</taxon>
        <taxon>Pyrocoelia</taxon>
    </lineage>
</organism>
<proteinExistence type="inferred from homology"/>
<dbReference type="InterPro" id="IPR004045">
    <property type="entry name" value="Glutathione_S-Trfase_N"/>
</dbReference>
<keyword evidence="6" id="KW-1185">Reference proteome</keyword>
<feature type="domain" description="GST N-terminal" evidence="3">
    <location>
        <begin position="1"/>
        <end position="82"/>
    </location>
</feature>
<sequence>MPIDFYYIPASAPCRAVLLAAKVVGVELNLKIVDLMKGENLTPEFLKINPQHTVPTIDDNGFSLWESCAIMTYLVSKYGKDESLYPKDPQIRASIDQRLFFDVGTLYARFGNYFYPVMFAGQSFDPDKLTKLHDAVKFFDTFLEGHDYAVGNNLTVADLSLVSTVSTIDAMEVDLSSYKNVLRWYNKIKTTVPGYEELNGKNAILFKKWADSLIKK</sequence>
<dbReference type="InterPro" id="IPR036282">
    <property type="entry name" value="Glutathione-S-Trfase_C_sf"/>
</dbReference>
<dbReference type="PANTHER" id="PTHR43969">
    <property type="entry name" value="GLUTATHIONE S TRANSFERASE D10, ISOFORM A-RELATED"/>
    <property type="match status" value="1"/>
</dbReference>
<dbReference type="InterPro" id="IPR036249">
    <property type="entry name" value="Thioredoxin-like_sf"/>
</dbReference>
<dbReference type="InterPro" id="IPR010987">
    <property type="entry name" value="Glutathione-S-Trfase_C-like"/>
</dbReference>
<protein>
    <submittedName>
        <fullName evidence="5">Uncharacterized protein</fullName>
    </submittedName>
</protein>
<dbReference type="CDD" id="cd03045">
    <property type="entry name" value="GST_N_Delta_Epsilon"/>
    <property type="match status" value="1"/>
</dbReference>
<evidence type="ECO:0000313" key="6">
    <source>
        <dbReference type="Proteomes" id="UP001329430"/>
    </source>
</evidence>
<dbReference type="AlphaFoldDB" id="A0AAN7ZS62"/>
<comment type="caution">
    <text evidence="5">The sequence shown here is derived from an EMBL/GenBank/DDBJ whole genome shotgun (WGS) entry which is preliminary data.</text>
</comment>
<dbReference type="FunFam" id="1.20.1050.10:FF:000007">
    <property type="entry name" value="Glutathione S-transferase 1-1"/>
    <property type="match status" value="1"/>
</dbReference>
<dbReference type="GO" id="GO:0004364">
    <property type="term" value="F:glutathione transferase activity"/>
    <property type="evidence" value="ECO:0007669"/>
    <property type="project" value="TreeGrafter"/>
</dbReference>
<dbReference type="Pfam" id="PF00043">
    <property type="entry name" value="GST_C"/>
    <property type="match status" value="1"/>
</dbReference>
<evidence type="ECO:0000313" key="5">
    <source>
        <dbReference type="EMBL" id="KAK5650012.1"/>
    </source>
</evidence>
<comment type="similarity">
    <text evidence="2">Belongs to the GST superfamily.</text>
</comment>
<dbReference type="FunFam" id="3.40.30.10:FF:000034">
    <property type="entry name" value="glutathione S-transferase 1"/>
    <property type="match status" value="1"/>
</dbReference>
<evidence type="ECO:0000259" key="3">
    <source>
        <dbReference type="PROSITE" id="PS50404"/>
    </source>
</evidence>
<dbReference type="InterPro" id="IPR004046">
    <property type="entry name" value="GST_C"/>
</dbReference>
<dbReference type="PROSITE" id="PS50405">
    <property type="entry name" value="GST_CTER"/>
    <property type="match status" value="1"/>
</dbReference>
<dbReference type="SFLD" id="SFLDG00358">
    <property type="entry name" value="Main_(cytGST)"/>
    <property type="match status" value="1"/>
</dbReference>
<dbReference type="EMBL" id="JAVRBK010000001">
    <property type="protein sequence ID" value="KAK5650012.1"/>
    <property type="molecule type" value="Genomic_DNA"/>
</dbReference>
<dbReference type="CDD" id="cd03177">
    <property type="entry name" value="GST_C_Delta_Epsilon"/>
    <property type="match status" value="1"/>
</dbReference>
<dbReference type="InterPro" id="IPR040079">
    <property type="entry name" value="Glutathione_S-Trfase"/>
</dbReference>
<accession>A0AAN7ZS62</accession>
<dbReference type="GO" id="GO:0006749">
    <property type="term" value="P:glutathione metabolic process"/>
    <property type="evidence" value="ECO:0007669"/>
    <property type="project" value="TreeGrafter"/>
</dbReference>
<dbReference type="Gene3D" id="1.20.1050.10">
    <property type="match status" value="1"/>
</dbReference>
<reference evidence="5 6" key="1">
    <citation type="journal article" date="2024" name="Insects">
        <title>An Improved Chromosome-Level Genome Assembly of the Firefly Pyrocoelia pectoralis.</title>
        <authorList>
            <person name="Fu X."/>
            <person name="Meyer-Rochow V.B."/>
            <person name="Ballantyne L."/>
            <person name="Zhu X."/>
        </authorList>
    </citation>
    <scope>NUCLEOTIDE SEQUENCE [LARGE SCALE GENOMIC DNA]</scope>
    <source>
        <strain evidence="5">XCY_ONT2</strain>
    </source>
</reference>
<dbReference type="PANTHER" id="PTHR43969:SF9">
    <property type="entry name" value="GLUTATHIONE S TRANSFERASE D10, ISOFORM A-RELATED"/>
    <property type="match status" value="1"/>
</dbReference>
<dbReference type="PROSITE" id="PS50404">
    <property type="entry name" value="GST_NTER"/>
    <property type="match status" value="1"/>
</dbReference>
<dbReference type="Proteomes" id="UP001329430">
    <property type="component" value="Chromosome 1"/>
</dbReference>
<dbReference type="Gene3D" id="3.40.30.10">
    <property type="entry name" value="Glutaredoxin"/>
    <property type="match status" value="1"/>
</dbReference>
<dbReference type="SFLD" id="SFLDG01153">
    <property type="entry name" value="Main.4:_Theta-like"/>
    <property type="match status" value="1"/>
</dbReference>
<dbReference type="SUPFAM" id="SSF52833">
    <property type="entry name" value="Thioredoxin-like"/>
    <property type="match status" value="1"/>
</dbReference>
<comment type="subunit">
    <text evidence="1">Homodimer.</text>
</comment>
<dbReference type="SUPFAM" id="SSF47616">
    <property type="entry name" value="GST C-terminal domain-like"/>
    <property type="match status" value="1"/>
</dbReference>
<feature type="domain" description="GST C-terminal" evidence="4">
    <location>
        <begin position="88"/>
        <end position="211"/>
    </location>
</feature>